<dbReference type="Pfam" id="PF13343">
    <property type="entry name" value="SBP_bac_6"/>
    <property type="match status" value="1"/>
</dbReference>
<accession>A9WCJ5</accession>
<keyword evidence="3 5" id="KW-0732">Signal</keyword>
<protein>
    <submittedName>
        <fullName evidence="6">Extracellular solute-binding protein family 1</fullName>
    </submittedName>
</protein>
<evidence type="ECO:0000313" key="7">
    <source>
        <dbReference type="Proteomes" id="UP000002008"/>
    </source>
</evidence>
<dbReference type="PANTHER" id="PTHR30222">
    <property type="entry name" value="SPERMIDINE/PUTRESCINE-BINDING PERIPLASMIC PROTEIN"/>
    <property type="match status" value="1"/>
</dbReference>
<evidence type="ECO:0000256" key="4">
    <source>
        <dbReference type="ARBA" id="ARBA00022764"/>
    </source>
</evidence>
<dbReference type="PROSITE" id="PS51257">
    <property type="entry name" value="PROKAR_LIPOPROTEIN"/>
    <property type="match status" value="1"/>
</dbReference>
<dbReference type="GO" id="GO:0042597">
    <property type="term" value="C:periplasmic space"/>
    <property type="evidence" value="ECO:0007669"/>
    <property type="project" value="UniProtKB-SubCell"/>
</dbReference>
<feature type="chain" id="PRO_5002746171" evidence="5">
    <location>
        <begin position="24"/>
        <end position="350"/>
    </location>
</feature>
<dbReference type="GO" id="GO:0015846">
    <property type="term" value="P:polyamine transport"/>
    <property type="evidence" value="ECO:0000318"/>
    <property type="project" value="GO_Central"/>
</dbReference>
<dbReference type="InterPro" id="IPR001188">
    <property type="entry name" value="Sperm_putr-bd"/>
</dbReference>
<gene>
    <name evidence="6" type="ordered locus">Caur_1769</name>
</gene>
<dbReference type="HOGENOM" id="CLU_026974_1_3_0"/>
<evidence type="ECO:0000313" key="6">
    <source>
        <dbReference type="EMBL" id="ABY34986.1"/>
    </source>
</evidence>
<evidence type="ECO:0000256" key="2">
    <source>
        <dbReference type="ARBA" id="ARBA00022448"/>
    </source>
</evidence>
<dbReference type="KEGG" id="cau:Caur_1769"/>
<dbReference type="Proteomes" id="UP000002008">
    <property type="component" value="Chromosome"/>
</dbReference>
<dbReference type="EMBL" id="CP000909">
    <property type="protein sequence ID" value="ABY34986.1"/>
    <property type="molecule type" value="Genomic_DNA"/>
</dbReference>
<dbReference type="InParanoid" id="A9WCJ5"/>
<comment type="subcellular location">
    <subcellularLocation>
        <location evidence="1">Periplasm</location>
    </subcellularLocation>
</comment>
<evidence type="ECO:0000256" key="5">
    <source>
        <dbReference type="SAM" id="SignalP"/>
    </source>
</evidence>
<evidence type="ECO:0000256" key="3">
    <source>
        <dbReference type="ARBA" id="ARBA00022729"/>
    </source>
</evidence>
<dbReference type="CDD" id="cd13590">
    <property type="entry name" value="PBP2_PotD_PotF_like"/>
    <property type="match status" value="1"/>
</dbReference>
<sequence>MIRPLTLCLLLLTLVACSTSAPAPVADRLVITGWAGYMPQAILDAFQAETGVTVEYRIYEEQPAAIEQMRAGADYDLVVMGSFFVPQLIKDGLLAPIDYRQIPKFRYVSANFRDLSYDPGGKHSIVYQWGVGGLVVRPDLLERPVTRWADLWDPSLDGKIAMWVTEDDLFAIALKSIGQPLGTTDPAVLDQAAERIRELLPRIVALDPTMPNAATLLADGTYPIVYGWAFDALEAQSLNPAVEFVLPEEGAILWIDTFVVPASSTRKSLAWQFIDFVLRPEMSALITNEIFVATANEFASQFIDPALRDHPWVFPSGTDLMNAEYLEELPPDILSYRHQLWQELESITTR</sequence>
<dbReference type="PRINTS" id="PR00909">
    <property type="entry name" value="SPERMDNBNDNG"/>
</dbReference>
<proteinExistence type="predicted"/>
<dbReference type="PATRIC" id="fig|324602.8.peg.2017"/>
<keyword evidence="2" id="KW-0813">Transport</keyword>
<dbReference type="EnsemblBacteria" id="ABY34986">
    <property type="protein sequence ID" value="ABY34986"/>
    <property type="gene ID" value="Caur_1769"/>
</dbReference>
<dbReference type="Gene3D" id="3.40.190.10">
    <property type="entry name" value="Periplasmic binding protein-like II"/>
    <property type="match status" value="2"/>
</dbReference>
<dbReference type="STRING" id="324602.Caur_1769"/>
<organism evidence="6 7">
    <name type="scientific">Chloroflexus aurantiacus (strain ATCC 29366 / DSM 635 / J-10-fl)</name>
    <dbReference type="NCBI Taxonomy" id="324602"/>
    <lineage>
        <taxon>Bacteria</taxon>
        <taxon>Bacillati</taxon>
        <taxon>Chloroflexota</taxon>
        <taxon>Chloroflexia</taxon>
        <taxon>Chloroflexales</taxon>
        <taxon>Chloroflexineae</taxon>
        <taxon>Chloroflexaceae</taxon>
        <taxon>Chloroflexus</taxon>
    </lineage>
</organism>
<keyword evidence="7" id="KW-1185">Reference proteome</keyword>
<dbReference type="GO" id="GO:0019808">
    <property type="term" value="F:polyamine binding"/>
    <property type="evidence" value="ECO:0007669"/>
    <property type="project" value="InterPro"/>
</dbReference>
<dbReference type="AlphaFoldDB" id="A9WCJ5"/>
<dbReference type="SUPFAM" id="SSF53850">
    <property type="entry name" value="Periplasmic binding protein-like II"/>
    <property type="match status" value="1"/>
</dbReference>
<dbReference type="eggNOG" id="COG0687">
    <property type="taxonomic scope" value="Bacteria"/>
</dbReference>
<dbReference type="PANTHER" id="PTHR30222:SF17">
    <property type="entry name" value="SPERMIDINE_PUTRESCINE-BINDING PERIPLASMIC PROTEIN"/>
    <property type="match status" value="1"/>
</dbReference>
<name>A9WCJ5_CHLAA</name>
<feature type="signal peptide" evidence="5">
    <location>
        <begin position="1"/>
        <end position="23"/>
    </location>
</feature>
<evidence type="ECO:0000256" key="1">
    <source>
        <dbReference type="ARBA" id="ARBA00004418"/>
    </source>
</evidence>
<reference evidence="7" key="1">
    <citation type="journal article" date="2011" name="BMC Genomics">
        <title>Complete genome sequence of the filamentous anoxygenic phototrophic bacterium Chloroflexus aurantiacus.</title>
        <authorList>
            <person name="Tang K.H."/>
            <person name="Barry K."/>
            <person name="Chertkov O."/>
            <person name="Dalin E."/>
            <person name="Han C.S."/>
            <person name="Hauser L.J."/>
            <person name="Honchak B.M."/>
            <person name="Karbach L.E."/>
            <person name="Land M.L."/>
            <person name="Lapidus A."/>
            <person name="Larimer F.W."/>
            <person name="Mikhailova N."/>
            <person name="Pitluck S."/>
            <person name="Pierson B.K."/>
            <person name="Blankenship R.E."/>
        </authorList>
    </citation>
    <scope>NUCLEOTIDE SEQUENCE [LARGE SCALE GENOMIC DNA]</scope>
    <source>
        <strain evidence="7">ATCC 29366 / DSM 635 / J-10-fl</strain>
    </source>
</reference>
<keyword evidence="4" id="KW-0574">Periplasm</keyword>